<protein>
    <submittedName>
        <fullName evidence="1">Uncharacterized protein</fullName>
    </submittedName>
</protein>
<evidence type="ECO:0000313" key="2">
    <source>
        <dbReference type="Proteomes" id="UP001164250"/>
    </source>
</evidence>
<proteinExistence type="predicted"/>
<keyword evidence="2" id="KW-1185">Reference proteome</keyword>
<dbReference type="Proteomes" id="UP001164250">
    <property type="component" value="Chromosome 5"/>
</dbReference>
<name>A0ACC1BGY9_9ROSI</name>
<reference evidence="2" key="1">
    <citation type="journal article" date="2023" name="G3 (Bethesda)">
        <title>Genome assembly and association tests identify interacting loci associated with vigor, precocity, and sex in interspecific pistachio rootstocks.</title>
        <authorList>
            <person name="Palmer W."/>
            <person name="Jacygrad E."/>
            <person name="Sagayaradj S."/>
            <person name="Cavanaugh K."/>
            <person name="Han R."/>
            <person name="Bertier L."/>
            <person name="Beede B."/>
            <person name="Kafkas S."/>
            <person name="Golino D."/>
            <person name="Preece J."/>
            <person name="Michelmore R."/>
        </authorList>
    </citation>
    <scope>NUCLEOTIDE SEQUENCE [LARGE SCALE GENOMIC DNA]</scope>
</reference>
<comment type="caution">
    <text evidence="1">The sequence shown here is derived from an EMBL/GenBank/DDBJ whole genome shotgun (WGS) entry which is preliminary data.</text>
</comment>
<sequence length="82" mass="9541">MKTKMKRRTLQFPTNITIALLLPDFNSHMFPYLPFTEVLKRNTIRSCFTIKGLISFNLQFDFLFTHILSLPSLPFSLVTSNS</sequence>
<gene>
    <name evidence="1" type="ORF">Patl1_28317</name>
</gene>
<dbReference type="EMBL" id="CM047901">
    <property type="protein sequence ID" value="KAJ0098108.1"/>
    <property type="molecule type" value="Genomic_DNA"/>
</dbReference>
<organism evidence="1 2">
    <name type="scientific">Pistacia atlantica</name>
    <dbReference type="NCBI Taxonomy" id="434234"/>
    <lineage>
        <taxon>Eukaryota</taxon>
        <taxon>Viridiplantae</taxon>
        <taxon>Streptophyta</taxon>
        <taxon>Embryophyta</taxon>
        <taxon>Tracheophyta</taxon>
        <taxon>Spermatophyta</taxon>
        <taxon>Magnoliopsida</taxon>
        <taxon>eudicotyledons</taxon>
        <taxon>Gunneridae</taxon>
        <taxon>Pentapetalae</taxon>
        <taxon>rosids</taxon>
        <taxon>malvids</taxon>
        <taxon>Sapindales</taxon>
        <taxon>Anacardiaceae</taxon>
        <taxon>Pistacia</taxon>
    </lineage>
</organism>
<accession>A0ACC1BGY9</accession>
<evidence type="ECO:0000313" key="1">
    <source>
        <dbReference type="EMBL" id="KAJ0098108.1"/>
    </source>
</evidence>